<sequence length="35" mass="3851">MSGEKDQQCETDVPGRAGNPCSLCISIDMRPLWGR</sequence>
<organism evidence="1">
    <name type="scientific">bioreactor metagenome</name>
    <dbReference type="NCBI Taxonomy" id="1076179"/>
    <lineage>
        <taxon>unclassified sequences</taxon>
        <taxon>metagenomes</taxon>
        <taxon>ecological metagenomes</taxon>
    </lineage>
</organism>
<reference evidence="1" key="1">
    <citation type="submission" date="2019-08" db="EMBL/GenBank/DDBJ databases">
        <authorList>
            <person name="Kucharzyk K."/>
            <person name="Murdoch R.W."/>
            <person name="Higgins S."/>
            <person name="Loffler F."/>
        </authorList>
    </citation>
    <scope>NUCLEOTIDE SEQUENCE</scope>
</reference>
<dbReference type="EMBL" id="VSSQ01000452">
    <property type="protein sequence ID" value="MPL95048.1"/>
    <property type="molecule type" value="Genomic_DNA"/>
</dbReference>
<proteinExistence type="predicted"/>
<accession>A0A644VUK8</accession>
<name>A0A644VUK8_9ZZZZ</name>
<dbReference type="AlphaFoldDB" id="A0A644VUK8"/>
<protein>
    <submittedName>
        <fullName evidence="1">Uncharacterized protein</fullName>
    </submittedName>
</protein>
<evidence type="ECO:0000313" key="1">
    <source>
        <dbReference type="EMBL" id="MPL95048.1"/>
    </source>
</evidence>
<comment type="caution">
    <text evidence="1">The sequence shown here is derived from an EMBL/GenBank/DDBJ whole genome shotgun (WGS) entry which is preliminary data.</text>
</comment>
<gene>
    <name evidence="1" type="ORF">SDC9_41211</name>
</gene>